<dbReference type="InterPro" id="IPR055705">
    <property type="entry name" value="DUF7281"/>
</dbReference>
<evidence type="ECO:0000256" key="1">
    <source>
        <dbReference type="SAM" id="MobiDB-lite"/>
    </source>
</evidence>
<evidence type="ECO:0000313" key="4">
    <source>
        <dbReference type="Proteomes" id="UP000219023"/>
    </source>
</evidence>
<name>A0A285VJ10_9GAMM</name>
<dbReference type="Proteomes" id="UP000219023">
    <property type="component" value="Unassembled WGS sequence"/>
</dbReference>
<accession>A0A285VJ10</accession>
<proteinExistence type="predicted"/>
<sequence length="293" mass="33288">MNDVLSPKTHRWLSDIHDKLRRQSCVEKKLQLKATQEFKAWCDEHEIDLDAHLGSQVLRFDRELIVKVQELLDSLGHLPLGESSKGKTAEQQAKQSYQEDKGAGERPRAHRVLLNLAPLGTRLGISDAAREICDIDWRDLNLEAFDALVMIENLDSFYAFVPDSQALAVYRQPLVVYRGDTYYGGGFSRLAKAWGDGGKLHLGLGDFDPRGVGIVLGSGAMQMLLPPLEWLREHATQHHVPSEQLPYQSVLRKHREQLPDAHPLRGYLALLLDEQRGLRQQWFSEQLEPVPLH</sequence>
<dbReference type="AlphaFoldDB" id="A0A285VJ10"/>
<organism evidence="3 4">
    <name type="scientific">Chromohalobacter canadensis</name>
    <dbReference type="NCBI Taxonomy" id="141389"/>
    <lineage>
        <taxon>Bacteria</taxon>
        <taxon>Pseudomonadati</taxon>
        <taxon>Pseudomonadota</taxon>
        <taxon>Gammaproteobacteria</taxon>
        <taxon>Oceanospirillales</taxon>
        <taxon>Halomonadaceae</taxon>
        <taxon>Chromohalobacter</taxon>
    </lineage>
</organism>
<evidence type="ECO:0000313" key="3">
    <source>
        <dbReference type="EMBL" id="SOC54059.1"/>
    </source>
</evidence>
<feature type="compositionally biased region" description="Basic and acidic residues" evidence="1">
    <location>
        <begin position="97"/>
        <end position="106"/>
    </location>
</feature>
<dbReference type="OrthoDB" id="6381926at2"/>
<evidence type="ECO:0000259" key="2">
    <source>
        <dbReference type="Pfam" id="PF23947"/>
    </source>
</evidence>
<dbReference type="Pfam" id="PF23947">
    <property type="entry name" value="DUF7281"/>
    <property type="match status" value="1"/>
</dbReference>
<dbReference type="EMBL" id="OBQJ01000003">
    <property type="protein sequence ID" value="SOC54059.1"/>
    <property type="molecule type" value="Genomic_DNA"/>
</dbReference>
<feature type="region of interest" description="Disordered" evidence="1">
    <location>
        <begin position="82"/>
        <end position="106"/>
    </location>
</feature>
<gene>
    <name evidence="3" type="ORF">SAMN05421509_103102</name>
</gene>
<protein>
    <recommendedName>
        <fullName evidence="2">DUF7281 domain-containing protein</fullName>
    </recommendedName>
</protein>
<reference evidence="3 4" key="1">
    <citation type="submission" date="2017-08" db="EMBL/GenBank/DDBJ databases">
        <authorList>
            <person name="de Groot N.N."/>
        </authorList>
    </citation>
    <scope>NUCLEOTIDE SEQUENCE [LARGE SCALE GENOMIC DNA]</scope>
    <source>
        <strain evidence="3 4">USBA 855</strain>
    </source>
</reference>
<dbReference type="RefSeq" id="WP_097022314.1">
    <property type="nucleotide sequence ID" value="NZ_OBQJ01000003.1"/>
</dbReference>
<feature type="domain" description="DUF7281" evidence="2">
    <location>
        <begin position="133"/>
        <end position="235"/>
    </location>
</feature>